<dbReference type="NCBIfam" id="TIGR00154">
    <property type="entry name" value="ispE"/>
    <property type="match status" value="1"/>
</dbReference>
<dbReference type="InterPro" id="IPR036554">
    <property type="entry name" value="GHMP_kinase_C_sf"/>
</dbReference>
<keyword evidence="2 6" id="KW-0808">Transferase</keyword>
<evidence type="ECO:0000256" key="4">
    <source>
        <dbReference type="ARBA" id="ARBA00022777"/>
    </source>
</evidence>
<keyword evidence="5 6" id="KW-0067">ATP-binding</keyword>
<evidence type="ECO:0000256" key="5">
    <source>
        <dbReference type="ARBA" id="ARBA00022840"/>
    </source>
</evidence>
<dbReference type="UniPathway" id="UPA00056">
    <property type="reaction ID" value="UER00094"/>
</dbReference>
<reference evidence="8 9" key="1">
    <citation type="submission" date="2020-02" db="EMBL/GenBank/DDBJ databases">
        <title>Complete genome sequence of the novel Campylobacter species Candidatus Campylobacter infans.</title>
        <authorList>
            <person name="Duim B."/>
            <person name="Zomer A."/>
            <person name="van der Graaf L."/>
            <person name="Wagenaar J."/>
        </authorList>
    </citation>
    <scope>NUCLEOTIDE SEQUENCE [LARGE SCALE GENOMIC DNA]</scope>
    <source>
        <strain evidence="8 9">19S00001</strain>
    </source>
</reference>
<dbReference type="Gene3D" id="3.30.230.10">
    <property type="match status" value="1"/>
</dbReference>
<evidence type="ECO:0000256" key="3">
    <source>
        <dbReference type="ARBA" id="ARBA00022741"/>
    </source>
</evidence>
<accession>A0A7H9CI63</accession>
<dbReference type="GO" id="GO:0050515">
    <property type="term" value="F:4-(cytidine 5'-diphospho)-2-C-methyl-D-erythritol kinase activity"/>
    <property type="evidence" value="ECO:0007669"/>
    <property type="project" value="UniProtKB-UniRule"/>
</dbReference>
<organism evidence="8 9">
    <name type="scientific">Candidatus Campylobacter infans</name>
    <dbReference type="NCBI Taxonomy" id="2561898"/>
    <lineage>
        <taxon>Bacteria</taxon>
        <taxon>Pseudomonadati</taxon>
        <taxon>Campylobacterota</taxon>
        <taxon>Epsilonproteobacteria</taxon>
        <taxon>Campylobacterales</taxon>
        <taxon>Campylobacteraceae</taxon>
        <taxon>Campylobacter</taxon>
    </lineage>
</organism>
<dbReference type="GO" id="GO:0005524">
    <property type="term" value="F:ATP binding"/>
    <property type="evidence" value="ECO:0007669"/>
    <property type="project" value="UniProtKB-UniRule"/>
</dbReference>
<comment type="function">
    <text evidence="6">Catalyzes the phosphorylation of the position 2 hydroxy group of 4-diphosphocytidyl-2C-methyl-D-erythritol.</text>
</comment>
<keyword evidence="4 6" id="KW-0418">Kinase</keyword>
<name>A0A7H9CI63_9BACT</name>
<dbReference type="HAMAP" id="MF_00061">
    <property type="entry name" value="IspE"/>
    <property type="match status" value="1"/>
</dbReference>
<dbReference type="EMBL" id="CP049075">
    <property type="protein sequence ID" value="QLI05045.1"/>
    <property type="molecule type" value="Genomic_DNA"/>
</dbReference>
<dbReference type="AlphaFoldDB" id="A0A7H9CI63"/>
<evidence type="ECO:0000313" key="9">
    <source>
        <dbReference type="Proteomes" id="UP000509414"/>
    </source>
</evidence>
<dbReference type="GO" id="GO:0016114">
    <property type="term" value="P:terpenoid biosynthetic process"/>
    <property type="evidence" value="ECO:0007669"/>
    <property type="project" value="UniProtKB-UniRule"/>
</dbReference>
<proteinExistence type="inferred from homology"/>
<comment type="similarity">
    <text evidence="6">Belongs to the GHMP kinase family. IspE subfamily.</text>
</comment>
<keyword evidence="9" id="KW-1185">Reference proteome</keyword>
<dbReference type="InterPro" id="IPR006204">
    <property type="entry name" value="GHMP_kinase_N_dom"/>
</dbReference>
<dbReference type="Proteomes" id="UP000509414">
    <property type="component" value="Chromosome"/>
</dbReference>
<dbReference type="Pfam" id="PF00288">
    <property type="entry name" value="GHMP_kinases_N"/>
    <property type="match status" value="1"/>
</dbReference>
<feature type="domain" description="GHMP kinase N-terminal" evidence="7">
    <location>
        <begin position="73"/>
        <end position="154"/>
    </location>
</feature>
<dbReference type="PIRSF" id="PIRSF010376">
    <property type="entry name" value="IspE"/>
    <property type="match status" value="1"/>
</dbReference>
<evidence type="ECO:0000259" key="7">
    <source>
        <dbReference type="Pfam" id="PF00288"/>
    </source>
</evidence>
<comment type="catalytic activity">
    <reaction evidence="6">
        <text>4-CDP-2-C-methyl-D-erythritol + ATP = 4-CDP-2-C-methyl-D-erythritol 2-phosphate + ADP + H(+)</text>
        <dbReference type="Rhea" id="RHEA:18437"/>
        <dbReference type="ChEBI" id="CHEBI:15378"/>
        <dbReference type="ChEBI" id="CHEBI:30616"/>
        <dbReference type="ChEBI" id="CHEBI:57823"/>
        <dbReference type="ChEBI" id="CHEBI:57919"/>
        <dbReference type="ChEBI" id="CHEBI:456216"/>
        <dbReference type="EC" id="2.7.1.148"/>
    </reaction>
</comment>
<dbReference type="SUPFAM" id="SSF55060">
    <property type="entry name" value="GHMP Kinase, C-terminal domain"/>
    <property type="match status" value="1"/>
</dbReference>
<dbReference type="NCBIfam" id="NF003216">
    <property type="entry name" value="PRK04181.1"/>
    <property type="match status" value="1"/>
</dbReference>
<sequence length="265" mass="29516">MNKINPHIIAKIQAPAKINIFLKITDIIKSGSYKGYHALSSRFVRFARLYDELFIIDKLDENGLIYDNQIADNLIFKAYEKLCKAGFRQKLDEFFKSKQIYLIKNIPSGAGLGGASSDASAFLTLINKELNLNLKSDELLKISATIGADVSFFTSSLQSANVSGFGEILNAFDDEIPSLELLLSSVFCSTPKVYMAYDANNFHKDINLAKFLSTKTSTQILNNYQNYELNDLLAPALTLYPSLQISDDEFLSGSGSAKFKLKDKK</sequence>
<comment type="pathway">
    <text evidence="6">Isoprenoid biosynthesis; isopentenyl diphosphate biosynthesis via DXP pathway; isopentenyl diphosphate from 1-deoxy-D-xylulose 5-phosphate: step 3/6.</text>
</comment>
<dbReference type="InterPro" id="IPR020568">
    <property type="entry name" value="Ribosomal_Su5_D2-typ_SF"/>
</dbReference>
<dbReference type="EC" id="2.7.1.148" evidence="6"/>
<dbReference type="SUPFAM" id="SSF54211">
    <property type="entry name" value="Ribosomal protein S5 domain 2-like"/>
    <property type="match status" value="1"/>
</dbReference>
<protein>
    <recommendedName>
        <fullName evidence="1 6">4-diphosphocytidyl-2-C-methyl-D-erythritol kinase</fullName>
        <shortName evidence="6">CMK</shortName>
        <ecNumber evidence="6">2.7.1.148</ecNumber>
    </recommendedName>
    <alternativeName>
        <fullName evidence="6">4-(cytidine-5'-diphospho)-2-C-methyl-D-erythritol kinase</fullName>
    </alternativeName>
</protein>
<dbReference type="PANTHER" id="PTHR43527:SF2">
    <property type="entry name" value="4-DIPHOSPHOCYTIDYL-2-C-METHYL-D-ERYTHRITOL KINASE, CHLOROPLASTIC"/>
    <property type="match status" value="1"/>
</dbReference>
<gene>
    <name evidence="6 8" type="primary">ispE</name>
    <name evidence="8" type="ORF">CINF_0520</name>
</gene>
<evidence type="ECO:0000256" key="2">
    <source>
        <dbReference type="ARBA" id="ARBA00022679"/>
    </source>
</evidence>
<feature type="binding site" evidence="6">
    <location>
        <begin position="107"/>
        <end position="117"/>
    </location>
    <ligand>
        <name>ATP</name>
        <dbReference type="ChEBI" id="CHEBI:30616"/>
    </ligand>
</feature>
<evidence type="ECO:0000313" key="8">
    <source>
        <dbReference type="EMBL" id="QLI05045.1"/>
    </source>
</evidence>
<dbReference type="InterPro" id="IPR004424">
    <property type="entry name" value="IspE"/>
</dbReference>
<evidence type="ECO:0000256" key="1">
    <source>
        <dbReference type="ARBA" id="ARBA00017473"/>
    </source>
</evidence>
<dbReference type="Gene3D" id="3.30.70.890">
    <property type="entry name" value="GHMP kinase, C-terminal domain"/>
    <property type="match status" value="1"/>
</dbReference>
<dbReference type="KEGG" id="cinf:CINF_0520"/>
<keyword evidence="3 6" id="KW-0547">Nucleotide-binding</keyword>
<dbReference type="PANTHER" id="PTHR43527">
    <property type="entry name" value="4-DIPHOSPHOCYTIDYL-2-C-METHYL-D-ERYTHRITOL KINASE, CHLOROPLASTIC"/>
    <property type="match status" value="1"/>
</dbReference>
<dbReference type="InterPro" id="IPR014721">
    <property type="entry name" value="Ribsml_uS5_D2-typ_fold_subgr"/>
</dbReference>
<dbReference type="RefSeq" id="WP_240156149.1">
    <property type="nucleotide sequence ID" value="NZ_CP049075.1"/>
</dbReference>
<dbReference type="GO" id="GO:0019288">
    <property type="term" value="P:isopentenyl diphosphate biosynthetic process, methylerythritol 4-phosphate pathway"/>
    <property type="evidence" value="ECO:0007669"/>
    <property type="project" value="UniProtKB-UniRule"/>
</dbReference>
<keyword evidence="6" id="KW-0414">Isoprene biosynthesis</keyword>
<feature type="active site" evidence="6">
    <location>
        <position position="149"/>
    </location>
</feature>
<feature type="active site" evidence="6">
    <location>
        <position position="17"/>
    </location>
</feature>
<evidence type="ECO:0000256" key="6">
    <source>
        <dbReference type="HAMAP-Rule" id="MF_00061"/>
    </source>
</evidence>